<gene>
    <name evidence="1" type="ORF">ARMSODRAFT_980428</name>
</gene>
<keyword evidence="2" id="KW-1185">Reference proteome</keyword>
<reference evidence="2" key="1">
    <citation type="journal article" date="2017" name="Nat. Ecol. Evol.">
        <title>Genome expansion and lineage-specific genetic innovations in the forest pathogenic fungi Armillaria.</title>
        <authorList>
            <person name="Sipos G."/>
            <person name="Prasanna A.N."/>
            <person name="Walter M.C."/>
            <person name="O'Connor E."/>
            <person name="Balint B."/>
            <person name="Krizsan K."/>
            <person name="Kiss B."/>
            <person name="Hess J."/>
            <person name="Varga T."/>
            <person name="Slot J."/>
            <person name="Riley R."/>
            <person name="Boka B."/>
            <person name="Rigling D."/>
            <person name="Barry K."/>
            <person name="Lee J."/>
            <person name="Mihaltcheva S."/>
            <person name="LaButti K."/>
            <person name="Lipzen A."/>
            <person name="Waldron R."/>
            <person name="Moloney N.M."/>
            <person name="Sperisen C."/>
            <person name="Kredics L."/>
            <person name="Vagvoelgyi C."/>
            <person name="Patrignani A."/>
            <person name="Fitzpatrick D."/>
            <person name="Nagy I."/>
            <person name="Doyle S."/>
            <person name="Anderson J.B."/>
            <person name="Grigoriev I.V."/>
            <person name="Gueldener U."/>
            <person name="Muensterkoetter M."/>
            <person name="Nagy L.G."/>
        </authorList>
    </citation>
    <scope>NUCLEOTIDE SEQUENCE [LARGE SCALE GENOMIC DNA]</scope>
    <source>
        <strain evidence="2">28-4</strain>
    </source>
</reference>
<sequence length="539" mass="60323">MTLGRSGLSVPEYGGSQYTAFLEIKEQIASTYRRWKRKEPVICTQSTKVPGTGENVTQGSYRITLLSAWRERRVFGSILQPSAVDTRAWHLNGEPRGMNINKTSRIDCMSETPTRTRNGSGLAAVHFLNLLGSLELIPGSGKTGYHRPGVRKNLNLLQLVWSSSSVKGLDWRIERYEKDQYGPAGSLHEQRFILPRVGTILEATAGVCERAVMEAGDASVAWESDSRTVFHFGLRLTLSTCRMPNFRRHPSINCVLWPLTTFAQQASSFVRLPLSWSALTVVLWFRFCLNVEHVVTYGWLWLHSKRGAASRATWKRPVETDELLPDQMNSAAANKEGFMGGLSSTFPFLPLHREDRAERGHCHFTETAGNVGQAFQPVARPTPIRLPKGARDAYICNFSVIITHILTRITHEERESMEQHRKEDGPAIYEFRGVSGRRWFIFSRRAYRGQHFNISGSISVVHSLSFASERPSGQPRRILGVVLQSAPSRLHILTGVTYSASSQVFKVPYSAPHGDVMSGGTKDETKGWSGVFARGEIFG</sequence>
<evidence type="ECO:0000313" key="2">
    <source>
        <dbReference type="Proteomes" id="UP000218334"/>
    </source>
</evidence>
<dbReference type="Proteomes" id="UP000218334">
    <property type="component" value="Unassembled WGS sequence"/>
</dbReference>
<accession>A0A2H3AVR2</accession>
<protein>
    <submittedName>
        <fullName evidence="1">Uncharacterized protein</fullName>
    </submittedName>
</protein>
<name>A0A2H3AVR2_9AGAR</name>
<dbReference type="AlphaFoldDB" id="A0A2H3AVR2"/>
<proteinExistence type="predicted"/>
<evidence type="ECO:0000313" key="1">
    <source>
        <dbReference type="EMBL" id="PBK62785.1"/>
    </source>
</evidence>
<organism evidence="1 2">
    <name type="scientific">Armillaria solidipes</name>
    <dbReference type="NCBI Taxonomy" id="1076256"/>
    <lineage>
        <taxon>Eukaryota</taxon>
        <taxon>Fungi</taxon>
        <taxon>Dikarya</taxon>
        <taxon>Basidiomycota</taxon>
        <taxon>Agaricomycotina</taxon>
        <taxon>Agaricomycetes</taxon>
        <taxon>Agaricomycetidae</taxon>
        <taxon>Agaricales</taxon>
        <taxon>Marasmiineae</taxon>
        <taxon>Physalacriaceae</taxon>
        <taxon>Armillaria</taxon>
    </lineage>
</organism>
<dbReference type="EMBL" id="KZ293463">
    <property type="protein sequence ID" value="PBK62785.1"/>
    <property type="molecule type" value="Genomic_DNA"/>
</dbReference>